<dbReference type="InterPro" id="IPR046847">
    <property type="entry name" value="Xre-like_HTH"/>
</dbReference>
<dbReference type="InterPro" id="IPR024467">
    <property type="entry name" value="Xre/MbcA/ParS-like_toxin-bd"/>
</dbReference>
<sequence length="181" mass="19970">MLVHGVSLSLRFWQARHPPRYAAYLIPSSPSFPHSSTRLAAVASLLGAPSTFRNVPQSPLEAHEMLLNGLPSRALLHLVENLAFLRWDDSFAKAIGMSHRTYQRHASAGGKPLSPEQSGRTWKLAEVLAKATSIFGSMQEAEQWLERPAIGLNQHKPIDLLATPAGVELVEDFLVRLEYGV</sequence>
<gene>
    <name evidence="3" type="ORF">G6321_02905</name>
</gene>
<feature type="domain" description="Antitoxin Xre/MbcA/ParS-like toxin-binding" evidence="1">
    <location>
        <begin position="131"/>
        <end position="180"/>
    </location>
</feature>
<dbReference type="AlphaFoldDB" id="A0A7Z0TPK0"/>
<reference evidence="3" key="1">
    <citation type="submission" date="2020-06" db="EMBL/GenBank/DDBJ databases">
        <title>Whole Genome Sequence of Bradyrhizobium sp. Strain 323S2.</title>
        <authorList>
            <person name="Bromfield E.S.P."/>
        </authorList>
    </citation>
    <scope>NUCLEOTIDE SEQUENCE [LARGE SCALE GENOMIC DNA]</scope>
    <source>
        <strain evidence="3">323S2</strain>
    </source>
</reference>
<comment type="caution">
    <text evidence="3">The sequence shown here is derived from an EMBL/GenBank/DDBJ whole genome shotgun (WGS) entry which is preliminary data.</text>
</comment>
<evidence type="ECO:0000259" key="2">
    <source>
        <dbReference type="Pfam" id="PF20432"/>
    </source>
</evidence>
<dbReference type="InterPro" id="IPR011979">
    <property type="entry name" value="Antitox_Xre"/>
</dbReference>
<dbReference type="GO" id="GO:0003677">
    <property type="term" value="F:DNA binding"/>
    <property type="evidence" value="ECO:0007669"/>
    <property type="project" value="InterPro"/>
</dbReference>
<dbReference type="EMBL" id="JACBFH010000001">
    <property type="protein sequence ID" value="NYY87410.1"/>
    <property type="molecule type" value="Genomic_DNA"/>
</dbReference>
<protein>
    <submittedName>
        <fullName evidence="3">DUF2384 domain-containing protein</fullName>
    </submittedName>
</protein>
<dbReference type="Pfam" id="PF20432">
    <property type="entry name" value="Xre-like-HTH"/>
    <property type="match status" value="1"/>
</dbReference>
<feature type="domain" description="Antitoxin Xre-like helix-turn-helix" evidence="2">
    <location>
        <begin position="62"/>
        <end position="125"/>
    </location>
</feature>
<name>A0A7Z0TPK0_9BRAD</name>
<evidence type="ECO:0000313" key="3">
    <source>
        <dbReference type="EMBL" id="NYY87410.1"/>
    </source>
</evidence>
<dbReference type="Pfam" id="PF09722">
    <property type="entry name" value="Xre_MbcA_ParS_C"/>
    <property type="match status" value="1"/>
</dbReference>
<dbReference type="NCBIfam" id="TIGR02293">
    <property type="entry name" value="TAS_TIGR02293"/>
    <property type="match status" value="1"/>
</dbReference>
<organism evidence="3">
    <name type="scientific">Bradyrhizobium barranii subsp. barranii</name>
    <dbReference type="NCBI Taxonomy" id="2823807"/>
    <lineage>
        <taxon>Bacteria</taxon>
        <taxon>Pseudomonadati</taxon>
        <taxon>Pseudomonadota</taxon>
        <taxon>Alphaproteobacteria</taxon>
        <taxon>Hyphomicrobiales</taxon>
        <taxon>Nitrobacteraceae</taxon>
        <taxon>Bradyrhizobium</taxon>
        <taxon>Bradyrhizobium barranii</taxon>
    </lineage>
</organism>
<evidence type="ECO:0000259" key="1">
    <source>
        <dbReference type="Pfam" id="PF09722"/>
    </source>
</evidence>
<accession>A0A7Z0TPK0</accession>
<proteinExistence type="predicted"/>